<comment type="caution">
    <text evidence="1">The sequence shown here is derived from an EMBL/GenBank/DDBJ whole genome shotgun (WGS) entry which is preliminary data.</text>
</comment>
<evidence type="ECO:0000313" key="2">
    <source>
        <dbReference type="Proteomes" id="UP001293593"/>
    </source>
</evidence>
<gene>
    <name evidence="1" type="ORF">QN277_024743</name>
</gene>
<organism evidence="1 2">
    <name type="scientific">Acacia crassicarpa</name>
    <name type="common">northern wattle</name>
    <dbReference type="NCBI Taxonomy" id="499986"/>
    <lineage>
        <taxon>Eukaryota</taxon>
        <taxon>Viridiplantae</taxon>
        <taxon>Streptophyta</taxon>
        <taxon>Embryophyta</taxon>
        <taxon>Tracheophyta</taxon>
        <taxon>Spermatophyta</taxon>
        <taxon>Magnoliopsida</taxon>
        <taxon>eudicotyledons</taxon>
        <taxon>Gunneridae</taxon>
        <taxon>Pentapetalae</taxon>
        <taxon>rosids</taxon>
        <taxon>fabids</taxon>
        <taxon>Fabales</taxon>
        <taxon>Fabaceae</taxon>
        <taxon>Caesalpinioideae</taxon>
        <taxon>mimosoid clade</taxon>
        <taxon>Acacieae</taxon>
        <taxon>Acacia</taxon>
    </lineage>
</organism>
<protein>
    <submittedName>
        <fullName evidence="1">Uncharacterized protein</fullName>
    </submittedName>
</protein>
<dbReference type="Proteomes" id="UP001293593">
    <property type="component" value="Unassembled WGS sequence"/>
</dbReference>
<dbReference type="AlphaFoldDB" id="A0AAE1JFX0"/>
<name>A0AAE1JFX0_9FABA</name>
<reference evidence="1" key="1">
    <citation type="submission" date="2023-10" db="EMBL/GenBank/DDBJ databases">
        <title>Chromosome-level genome of the transformable northern wattle, Acacia crassicarpa.</title>
        <authorList>
            <person name="Massaro I."/>
            <person name="Sinha N.R."/>
            <person name="Poethig S."/>
            <person name="Leichty A.R."/>
        </authorList>
    </citation>
    <scope>NUCLEOTIDE SEQUENCE</scope>
    <source>
        <strain evidence="1">Acra3RX</strain>
        <tissue evidence="1">Leaf</tissue>
    </source>
</reference>
<evidence type="ECO:0000313" key="1">
    <source>
        <dbReference type="EMBL" id="KAK4268037.1"/>
    </source>
</evidence>
<keyword evidence="2" id="KW-1185">Reference proteome</keyword>
<accession>A0AAE1JFX0</accession>
<proteinExistence type="predicted"/>
<sequence>MTRAATLFWVKPKPTLLRIFFPHFLGETEREANHSIQGDLSKQEETQFRFSAKISLLLNLQLQEQEQQAIDDGAQP</sequence>
<dbReference type="EMBL" id="JAWXYG010000007">
    <property type="protein sequence ID" value="KAK4268037.1"/>
    <property type="molecule type" value="Genomic_DNA"/>
</dbReference>